<dbReference type="InParanoid" id="A0A2K1IFE1"/>
<feature type="transmembrane region" description="Helical" evidence="6">
    <location>
        <begin position="56"/>
        <end position="77"/>
    </location>
</feature>
<dbReference type="EMBL" id="ABEU02000024">
    <property type="protein sequence ID" value="PNR27993.1"/>
    <property type="molecule type" value="Genomic_DNA"/>
</dbReference>
<sequence length="121" mass="13298">MQATVESPARANICKVLSLQFTVGTLPLVVLTVVGYWAYGNFVYPYTIFNLSGPSWAILLANIAACLQALVVFHVYARDFGPGRLAWRGINVGVNIIVTFVAVAVALHYIVHDSYLYHILV</sequence>
<keyword evidence="3" id="KW-0029">Amino-acid transport</keyword>
<dbReference type="GO" id="GO:0016020">
    <property type="term" value="C:membrane"/>
    <property type="evidence" value="ECO:0007669"/>
    <property type="project" value="UniProtKB-SubCell"/>
</dbReference>
<protein>
    <recommendedName>
        <fullName evidence="7">Amino acid transporter transmembrane domain-containing protein</fullName>
    </recommendedName>
</protein>
<reference evidence="9" key="3">
    <citation type="submission" date="2020-12" db="UniProtKB">
        <authorList>
            <consortium name="EnsemblPlants"/>
        </authorList>
    </citation>
    <scope>IDENTIFICATION</scope>
</reference>
<dbReference type="Proteomes" id="UP000006727">
    <property type="component" value="Chromosome 24"/>
</dbReference>
<gene>
    <name evidence="8" type="ORF">PHYPA_028585</name>
</gene>
<organism evidence="8">
    <name type="scientific">Physcomitrium patens</name>
    <name type="common">Spreading-leaved earth moss</name>
    <name type="synonym">Physcomitrella patens</name>
    <dbReference type="NCBI Taxonomy" id="3218"/>
    <lineage>
        <taxon>Eukaryota</taxon>
        <taxon>Viridiplantae</taxon>
        <taxon>Streptophyta</taxon>
        <taxon>Embryophyta</taxon>
        <taxon>Bryophyta</taxon>
        <taxon>Bryophytina</taxon>
        <taxon>Bryopsida</taxon>
        <taxon>Funariidae</taxon>
        <taxon>Funariales</taxon>
        <taxon>Funariaceae</taxon>
        <taxon>Physcomitrium</taxon>
    </lineage>
</organism>
<keyword evidence="3" id="KW-0813">Transport</keyword>
<name>A0A2K1IFE1_PHYPA</name>
<dbReference type="EnsemblPlants" id="Pp3c24_3870V3.1">
    <property type="protein sequence ID" value="Pp3c24_3870V3.1"/>
    <property type="gene ID" value="Pp3c24_3870"/>
</dbReference>
<dbReference type="Pfam" id="PF01490">
    <property type="entry name" value="Aa_trans"/>
    <property type="match status" value="1"/>
</dbReference>
<evidence type="ECO:0000256" key="4">
    <source>
        <dbReference type="ARBA" id="ARBA00022989"/>
    </source>
</evidence>
<evidence type="ECO:0000256" key="1">
    <source>
        <dbReference type="ARBA" id="ARBA00004370"/>
    </source>
</evidence>
<feature type="domain" description="Amino acid transporter transmembrane" evidence="7">
    <location>
        <begin position="1"/>
        <end position="77"/>
    </location>
</feature>
<reference evidence="8 10" key="1">
    <citation type="journal article" date="2008" name="Science">
        <title>The Physcomitrella genome reveals evolutionary insights into the conquest of land by plants.</title>
        <authorList>
            <person name="Rensing S."/>
            <person name="Lang D."/>
            <person name="Zimmer A."/>
            <person name="Terry A."/>
            <person name="Salamov A."/>
            <person name="Shapiro H."/>
            <person name="Nishiyama T."/>
            <person name="Perroud P.-F."/>
            <person name="Lindquist E."/>
            <person name="Kamisugi Y."/>
            <person name="Tanahashi T."/>
            <person name="Sakakibara K."/>
            <person name="Fujita T."/>
            <person name="Oishi K."/>
            <person name="Shin-I T."/>
            <person name="Kuroki Y."/>
            <person name="Toyoda A."/>
            <person name="Suzuki Y."/>
            <person name="Hashimoto A."/>
            <person name="Yamaguchi K."/>
            <person name="Sugano A."/>
            <person name="Kohara Y."/>
            <person name="Fujiyama A."/>
            <person name="Anterola A."/>
            <person name="Aoki S."/>
            <person name="Ashton N."/>
            <person name="Barbazuk W.B."/>
            <person name="Barker E."/>
            <person name="Bennetzen J."/>
            <person name="Bezanilla M."/>
            <person name="Blankenship R."/>
            <person name="Cho S.H."/>
            <person name="Dutcher S."/>
            <person name="Estelle M."/>
            <person name="Fawcett J.A."/>
            <person name="Gundlach H."/>
            <person name="Hanada K."/>
            <person name="Heyl A."/>
            <person name="Hicks K.A."/>
            <person name="Hugh J."/>
            <person name="Lohr M."/>
            <person name="Mayer K."/>
            <person name="Melkozernov A."/>
            <person name="Murata T."/>
            <person name="Nelson D."/>
            <person name="Pils B."/>
            <person name="Prigge M."/>
            <person name="Reiss B."/>
            <person name="Renner T."/>
            <person name="Rombauts S."/>
            <person name="Rushton P."/>
            <person name="Sanderfoot A."/>
            <person name="Schween G."/>
            <person name="Shiu S.-H."/>
            <person name="Stueber K."/>
            <person name="Theodoulou F.L."/>
            <person name="Tu H."/>
            <person name="Van de Peer Y."/>
            <person name="Verrier P.J."/>
            <person name="Waters E."/>
            <person name="Wood A."/>
            <person name="Yang L."/>
            <person name="Cove D."/>
            <person name="Cuming A."/>
            <person name="Hasebe M."/>
            <person name="Lucas S."/>
            <person name="Mishler D.B."/>
            <person name="Reski R."/>
            <person name="Grigoriev I."/>
            <person name="Quatrano R.S."/>
            <person name="Boore J.L."/>
        </authorList>
    </citation>
    <scope>NUCLEOTIDE SEQUENCE [LARGE SCALE GENOMIC DNA]</scope>
    <source>
        <strain evidence="9 10">cv. Gransden 2004</strain>
    </source>
</reference>
<feature type="transmembrane region" description="Helical" evidence="6">
    <location>
        <begin position="21"/>
        <end position="44"/>
    </location>
</feature>
<keyword evidence="10" id="KW-1185">Reference proteome</keyword>
<reference evidence="8 10" key="2">
    <citation type="journal article" date="2018" name="Plant J.">
        <title>The Physcomitrella patens chromosome-scale assembly reveals moss genome structure and evolution.</title>
        <authorList>
            <person name="Lang D."/>
            <person name="Ullrich K.K."/>
            <person name="Murat F."/>
            <person name="Fuchs J."/>
            <person name="Jenkins J."/>
            <person name="Haas F.B."/>
            <person name="Piednoel M."/>
            <person name="Gundlach H."/>
            <person name="Van Bel M."/>
            <person name="Meyberg R."/>
            <person name="Vives C."/>
            <person name="Morata J."/>
            <person name="Symeonidi A."/>
            <person name="Hiss M."/>
            <person name="Muchero W."/>
            <person name="Kamisugi Y."/>
            <person name="Saleh O."/>
            <person name="Blanc G."/>
            <person name="Decker E.L."/>
            <person name="van Gessel N."/>
            <person name="Grimwood J."/>
            <person name="Hayes R.D."/>
            <person name="Graham S.W."/>
            <person name="Gunter L.E."/>
            <person name="McDaniel S.F."/>
            <person name="Hoernstein S.N.W."/>
            <person name="Larsson A."/>
            <person name="Li F.W."/>
            <person name="Perroud P.F."/>
            <person name="Phillips J."/>
            <person name="Ranjan P."/>
            <person name="Rokshar D.S."/>
            <person name="Rothfels C.J."/>
            <person name="Schneider L."/>
            <person name="Shu S."/>
            <person name="Stevenson D.W."/>
            <person name="Thummler F."/>
            <person name="Tillich M."/>
            <person name="Villarreal Aguilar J.C."/>
            <person name="Widiez T."/>
            <person name="Wong G.K."/>
            <person name="Wymore A."/>
            <person name="Zhang Y."/>
            <person name="Zimmer A.D."/>
            <person name="Quatrano R.S."/>
            <person name="Mayer K.F.X."/>
            <person name="Goodstein D."/>
            <person name="Casacuberta J.M."/>
            <person name="Vandepoele K."/>
            <person name="Reski R."/>
            <person name="Cuming A.C."/>
            <person name="Tuskan G.A."/>
            <person name="Maumus F."/>
            <person name="Salse J."/>
            <person name="Schmutz J."/>
            <person name="Rensing S.A."/>
        </authorList>
    </citation>
    <scope>NUCLEOTIDE SEQUENCE [LARGE SCALE GENOMIC DNA]</scope>
    <source>
        <strain evidence="9 10">cv. Gransden 2004</strain>
    </source>
</reference>
<keyword evidence="2 6" id="KW-0812">Transmembrane</keyword>
<evidence type="ECO:0000313" key="10">
    <source>
        <dbReference type="Proteomes" id="UP000006727"/>
    </source>
</evidence>
<comment type="subcellular location">
    <subcellularLocation>
        <location evidence="1">Membrane</location>
    </subcellularLocation>
</comment>
<proteinExistence type="predicted"/>
<evidence type="ECO:0000313" key="9">
    <source>
        <dbReference type="EnsemblPlants" id="Pp3c24_3870V3.1"/>
    </source>
</evidence>
<dbReference type="GO" id="GO:0006865">
    <property type="term" value="P:amino acid transport"/>
    <property type="evidence" value="ECO:0007669"/>
    <property type="project" value="UniProtKB-KW"/>
</dbReference>
<dbReference type="Gramene" id="Pp3c24_3870V3.1">
    <property type="protein sequence ID" value="Pp3c24_3870V3.1"/>
    <property type="gene ID" value="Pp3c24_3870"/>
</dbReference>
<feature type="transmembrane region" description="Helical" evidence="6">
    <location>
        <begin position="89"/>
        <end position="111"/>
    </location>
</feature>
<accession>A0A2K1IFE1</accession>
<evidence type="ECO:0000256" key="2">
    <source>
        <dbReference type="ARBA" id="ARBA00022692"/>
    </source>
</evidence>
<evidence type="ECO:0000313" key="8">
    <source>
        <dbReference type="EMBL" id="PNR27993.1"/>
    </source>
</evidence>
<dbReference type="InterPro" id="IPR013057">
    <property type="entry name" value="AA_transpt_TM"/>
</dbReference>
<evidence type="ECO:0000256" key="3">
    <source>
        <dbReference type="ARBA" id="ARBA00022970"/>
    </source>
</evidence>
<evidence type="ECO:0000256" key="6">
    <source>
        <dbReference type="SAM" id="Phobius"/>
    </source>
</evidence>
<keyword evidence="5 6" id="KW-0472">Membrane</keyword>
<evidence type="ECO:0000259" key="7">
    <source>
        <dbReference type="Pfam" id="PF01490"/>
    </source>
</evidence>
<dbReference type="STRING" id="3218.A0A2K1IFE1"/>
<evidence type="ECO:0000256" key="5">
    <source>
        <dbReference type="ARBA" id="ARBA00023136"/>
    </source>
</evidence>
<dbReference type="AlphaFoldDB" id="A0A2K1IFE1"/>
<keyword evidence="4 6" id="KW-1133">Transmembrane helix</keyword>
<dbReference type="PaxDb" id="3218-PP1S18_103V6.1"/>